<keyword evidence="1" id="KW-0472">Membrane</keyword>
<protein>
    <recommendedName>
        <fullName evidence="4">HXXEE domain-containing protein</fullName>
    </recommendedName>
</protein>
<keyword evidence="1" id="KW-1133">Transmembrane helix</keyword>
<sequence>MLSNKLKHLFLLSLILIYAHGVEEIINNFQYSDSFMVYGANLFNTTPEIFYWVSHLISWPSLPILFLLFRKNRLGLFLMTLYGFVFFIELHHPIKGLLIGSYYPGMNTAMVYPIFGIFYWKQIIEDWKMARK</sequence>
<proteinExistence type="predicted"/>
<evidence type="ECO:0000313" key="2">
    <source>
        <dbReference type="EMBL" id="PIQ73361.1"/>
    </source>
</evidence>
<accession>A0A2M6ITU9</accession>
<dbReference type="AlphaFoldDB" id="A0A2M6ITU9"/>
<evidence type="ECO:0008006" key="4">
    <source>
        <dbReference type="Google" id="ProtNLM"/>
    </source>
</evidence>
<gene>
    <name evidence="2" type="ORF">COV58_02965</name>
</gene>
<dbReference type="EMBL" id="PCVM01000068">
    <property type="protein sequence ID" value="PIQ73361.1"/>
    <property type="molecule type" value="Genomic_DNA"/>
</dbReference>
<evidence type="ECO:0000313" key="3">
    <source>
        <dbReference type="Proteomes" id="UP000231056"/>
    </source>
</evidence>
<name>A0A2M6ITU9_9BACT</name>
<reference evidence="2 3" key="1">
    <citation type="submission" date="2017-09" db="EMBL/GenBank/DDBJ databases">
        <title>Depth-based differentiation of microbial function through sediment-hosted aquifers and enrichment of novel symbionts in the deep terrestrial subsurface.</title>
        <authorList>
            <person name="Probst A.J."/>
            <person name="Ladd B."/>
            <person name="Jarett J.K."/>
            <person name="Geller-Mcgrath D.E."/>
            <person name="Sieber C.M."/>
            <person name="Emerson J.B."/>
            <person name="Anantharaman K."/>
            <person name="Thomas B.C."/>
            <person name="Malmstrom R."/>
            <person name="Stieglmeier M."/>
            <person name="Klingl A."/>
            <person name="Woyke T."/>
            <person name="Ryan C.M."/>
            <person name="Banfield J.F."/>
        </authorList>
    </citation>
    <scope>NUCLEOTIDE SEQUENCE [LARGE SCALE GENOMIC DNA]</scope>
    <source>
        <strain evidence="2">CG11_big_fil_rev_8_21_14_0_20_36_8</strain>
    </source>
</reference>
<organism evidence="2 3">
    <name type="scientific">Candidatus Roizmanbacteria bacterium CG11_big_fil_rev_8_21_14_0_20_36_8</name>
    <dbReference type="NCBI Taxonomy" id="1974856"/>
    <lineage>
        <taxon>Bacteria</taxon>
        <taxon>Candidatus Roizmaniibacteriota</taxon>
    </lineage>
</organism>
<comment type="caution">
    <text evidence="2">The sequence shown here is derived from an EMBL/GenBank/DDBJ whole genome shotgun (WGS) entry which is preliminary data.</text>
</comment>
<feature type="transmembrane region" description="Helical" evidence="1">
    <location>
        <begin position="76"/>
        <end position="94"/>
    </location>
</feature>
<feature type="transmembrane region" description="Helical" evidence="1">
    <location>
        <begin position="49"/>
        <end position="69"/>
    </location>
</feature>
<keyword evidence="1" id="KW-0812">Transmembrane</keyword>
<dbReference type="Proteomes" id="UP000231056">
    <property type="component" value="Unassembled WGS sequence"/>
</dbReference>
<feature type="transmembrane region" description="Helical" evidence="1">
    <location>
        <begin position="100"/>
        <end position="120"/>
    </location>
</feature>
<evidence type="ECO:0000256" key="1">
    <source>
        <dbReference type="SAM" id="Phobius"/>
    </source>
</evidence>